<proteinExistence type="predicted"/>
<dbReference type="Gene3D" id="1.25.40.10">
    <property type="entry name" value="Tetratricopeptide repeat domain"/>
    <property type="match status" value="2"/>
</dbReference>
<protein>
    <submittedName>
        <fullName evidence="3">Unnamed protein product</fullName>
    </submittedName>
</protein>
<dbReference type="InterPro" id="IPR039340">
    <property type="entry name" value="Tfc4/TFIIIC-102/Sfc4"/>
</dbReference>
<reference evidence="3" key="1">
    <citation type="submission" date="2023-04" db="EMBL/GenBank/DDBJ databases">
        <title>Ambrosiozyma monospora NBRC 1965.</title>
        <authorList>
            <person name="Ichikawa N."/>
            <person name="Sato H."/>
            <person name="Tonouchi N."/>
        </authorList>
    </citation>
    <scope>NUCLEOTIDE SEQUENCE</scope>
    <source>
        <strain evidence="3">NBRC 1965</strain>
    </source>
</reference>
<dbReference type="GO" id="GO:0000127">
    <property type="term" value="C:transcription factor TFIIIC complex"/>
    <property type="evidence" value="ECO:0007669"/>
    <property type="project" value="TreeGrafter"/>
</dbReference>
<evidence type="ECO:0000256" key="1">
    <source>
        <dbReference type="PROSITE-ProRule" id="PRU00339"/>
    </source>
</evidence>
<dbReference type="AlphaFoldDB" id="A0A9W7DL45"/>
<feature type="repeat" description="TPR" evidence="1">
    <location>
        <begin position="103"/>
        <end position="136"/>
    </location>
</feature>
<gene>
    <name evidence="3" type="ORF">Amon01_000516200</name>
</gene>
<dbReference type="OrthoDB" id="9991317at2759"/>
<dbReference type="PANTHER" id="PTHR23082:SF0">
    <property type="entry name" value="GENERAL TRANSCRIPTION FACTOR 3C POLYPEPTIDE 3"/>
    <property type="match status" value="1"/>
</dbReference>
<comment type="caution">
    <text evidence="3">The sequence shown here is derived from an EMBL/GenBank/DDBJ whole genome shotgun (WGS) entry which is preliminary data.</text>
</comment>
<sequence>MKRSLEMISKQHWTYIKKSSKLTQIILVPTKHWVKSIETLAELSVELGHQRQALYCYTKAVRASGGQDYESIFARSCLHRDRKKFRRAIKGFLHLRALMPTESRILRELAKAYVDQNRINDAITMYNKVLEENIKHRRLKEKDTDSRLDDVAFDWSELNILCELYASKGAWAIGIKTLRTVSRWIQSRESQTFWDDYPGIDVEFDSRRFDYAKFNSLKTREKKKEYPLPIDIRVQLGLFRLSMKDYKEALKHFQFLLEFSVSEVSDLYHKVGTELESSGLYEDALQFLGPLSEDAQEYNTTELIMIIARCLRETEDFESAKAAYQWLLEKEPENLEIKVNLAEVCFYLNELDTTSRLYREVKDKRAQEKADARTNLRMSRRGATEEFDEADEEHIGTQEEEDDEDDAFSKRNQALISELPVTKTKRPRRKKHVQLMDWELEDMEEKSTHRVKQQYSRAEKLLVKINAIPDSLKESKAAVASVWIDLVSELIELFSTYKCLFNASKASQFNVNLRRRTTNLSVDQKLSRMTSLPNEIILSNQMVSGKIPTPKKEFKGISYDDWYELFMKFALMIAEYEQNSDDAIGVQEIAKCISVFEHKKTMTNLVGLSIGLITKDGTLILSQLRILLNEYQFSASIYKTFLASCLPDSFMYIHYADAPGQKHLLRQVKAFDSIAEKRNISGMATISNTNVDVTRDHPYLKYLYSSFLYINRSYYSSLTYSLQLKQNFTNDPSLSFLIALSNLHRAMGRQTLNTNFQILQGLTYMLEYAKKKDLTKPHYQMEVNYNMGRCFNLIGLDTLAKGSCL</sequence>
<keyword evidence="4" id="KW-1185">Reference proteome</keyword>
<dbReference type="Proteomes" id="UP001165063">
    <property type="component" value="Unassembled WGS sequence"/>
</dbReference>
<name>A0A9W7DL45_AMBMO</name>
<dbReference type="PROSITE" id="PS50005">
    <property type="entry name" value="TPR"/>
    <property type="match status" value="1"/>
</dbReference>
<evidence type="ECO:0000313" key="4">
    <source>
        <dbReference type="Proteomes" id="UP001165063"/>
    </source>
</evidence>
<dbReference type="GO" id="GO:0006383">
    <property type="term" value="P:transcription by RNA polymerase III"/>
    <property type="evidence" value="ECO:0007669"/>
    <property type="project" value="InterPro"/>
</dbReference>
<dbReference type="PANTHER" id="PTHR23082">
    <property type="entry name" value="TRANSCRIPTION INITIATION FACTOR IIIC TFIIIC , POLYPEPTIDE 3-RELATED"/>
    <property type="match status" value="1"/>
</dbReference>
<keyword evidence="1" id="KW-0802">TPR repeat</keyword>
<evidence type="ECO:0000313" key="3">
    <source>
        <dbReference type="EMBL" id="GMG39224.1"/>
    </source>
</evidence>
<dbReference type="SMART" id="SM00028">
    <property type="entry name" value="TPR"/>
    <property type="match status" value="4"/>
</dbReference>
<dbReference type="InterPro" id="IPR019734">
    <property type="entry name" value="TPR_rpt"/>
</dbReference>
<dbReference type="SUPFAM" id="SSF48452">
    <property type="entry name" value="TPR-like"/>
    <property type="match status" value="2"/>
</dbReference>
<organism evidence="3 4">
    <name type="scientific">Ambrosiozyma monospora</name>
    <name type="common">Yeast</name>
    <name type="synonym">Endomycopsis monosporus</name>
    <dbReference type="NCBI Taxonomy" id="43982"/>
    <lineage>
        <taxon>Eukaryota</taxon>
        <taxon>Fungi</taxon>
        <taxon>Dikarya</taxon>
        <taxon>Ascomycota</taxon>
        <taxon>Saccharomycotina</taxon>
        <taxon>Pichiomycetes</taxon>
        <taxon>Pichiales</taxon>
        <taxon>Pichiaceae</taxon>
        <taxon>Ambrosiozyma</taxon>
    </lineage>
</organism>
<evidence type="ECO:0000256" key="2">
    <source>
        <dbReference type="SAM" id="MobiDB-lite"/>
    </source>
</evidence>
<dbReference type="EMBL" id="BSXU01002744">
    <property type="protein sequence ID" value="GMG39224.1"/>
    <property type="molecule type" value="Genomic_DNA"/>
</dbReference>
<feature type="region of interest" description="Disordered" evidence="2">
    <location>
        <begin position="368"/>
        <end position="407"/>
    </location>
</feature>
<dbReference type="InterPro" id="IPR011990">
    <property type="entry name" value="TPR-like_helical_dom_sf"/>
</dbReference>
<accession>A0A9W7DL45</accession>
<feature type="compositionally biased region" description="Acidic residues" evidence="2">
    <location>
        <begin position="385"/>
        <end position="406"/>
    </location>
</feature>